<dbReference type="InterPro" id="IPR051791">
    <property type="entry name" value="Pra-immunoreactive"/>
</dbReference>
<reference evidence="9" key="1">
    <citation type="submission" date="2007-10" db="EMBL/GenBank/DDBJ databases">
        <title>Complete sequence of chromosome of Desulforudis audaxviator MP104C.</title>
        <authorList>
            <person name="Copeland A."/>
            <person name="Lucas S."/>
            <person name="Lapidus A."/>
            <person name="Barry K."/>
            <person name="Glavina del Rio T."/>
            <person name="Dalin E."/>
            <person name="Tice H."/>
            <person name="Bruce D."/>
            <person name="Pitluck S."/>
            <person name="Lowry S.R."/>
            <person name="Larimer F."/>
            <person name="Land M.L."/>
            <person name="Hauser L."/>
            <person name="Kyrpides N."/>
            <person name="Ivanova N.N."/>
            <person name="Richardson P."/>
        </authorList>
    </citation>
    <scope>NUCLEOTIDE SEQUENCE [LARGE SCALE GENOMIC DNA]</scope>
    <source>
        <strain evidence="9">MP104C</strain>
    </source>
</reference>
<evidence type="ECO:0000256" key="5">
    <source>
        <dbReference type="ARBA" id="ARBA00023136"/>
    </source>
</evidence>
<dbReference type="OrthoDB" id="9793824at2"/>
<dbReference type="HOGENOM" id="CLU_053152_6_0_9"/>
<protein>
    <submittedName>
        <fullName evidence="8">RDD domain containing protein</fullName>
    </submittedName>
</protein>
<gene>
    <name evidence="8" type="ordered locus">Daud_0431</name>
</gene>
<reference evidence="8 9" key="2">
    <citation type="journal article" date="2008" name="Science">
        <title>Environmental genomics reveals a single-species ecosystem deep within Earth.</title>
        <authorList>
            <person name="Chivian D."/>
            <person name="Brodie E.L."/>
            <person name="Alm E.J."/>
            <person name="Culley D.E."/>
            <person name="Dehal P.S."/>
            <person name="Desantis T.Z."/>
            <person name="Gihring T.M."/>
            <person name="Lapidus A."/>
            <person name="Lin L.H."/>
            <person name="Lowry S.R."/>
            <person name="Moser D.P."/>
            <person name="Richardson P.M."/>
            <person name="Southam G."/>
            <person name="Wanger G."/>
            <person name="Pratt L.M."/>
            <person name="Andersen G.L."/>
            <person name="Hazen T.C."/>
            <person name="Brockman F.J."/>
            <person name="Arkin A.P."/>
            <person name="Onstott T.C."/>
        </authorList>
    </citation>
    <scope>NUCLEOTIDE SEQUENCE [LARGE SCALE GENOMIC DNA]</scope>
    <source>
        <strain evidence="8 9">MP104C</strain>
    </source>
</reference>
<dbReference type="PANTHER" id="PTHR36115:SF4">
    <property type="entry name" value="MEMBRANE PROTEIN"/>
    <property type="match status" value="1"/>
</dbReference>
<dbReference type="GO" id="GO:0005886">
    <property type="term" value="C:plasma membrane"/>
    <property type="evidence" value="ECO:0007669"/>
    <property type="project" value="UniProtKB-SubCell"/>
</dbReference>
<comment type="subcellular location">
    <subcellularLocation>
        <location evidence="1">Cell membrane</location>
        <topology evidence="1">Multi-pass membrane protein</topology>
    </subcellularLocation>
</comment>
<keyword evidence="2" id="KW-1003">Cell membrane</keyword>
<evidence type="ECO:0000313" key="9">
    <source>
        <dbReference type="Proteomes" id="UP000008544"/>
    </source>
</evidence>
<dbReference type="PANTHER" id="PTHR36115">
    <property type="entry name" value="PROLINE-RICH ANTIGEN HOMOLOG-RELATED"/>
    <property type="match status" value="1"/>
</dbReference>
<dbReference type="Proteomes" id="UP000008544">
    <property type="component" value="Chromosome"/>
</dbReference>
<dbReference type="RefSeq" id="WP_012301567.1">
    <property type="nucleotide sequence ID" value="NC_010424.1"/>
</dbReference>
<dbReference type="InterPro" id="IPR010432">
    <property type="entry name" value="RDD"/>
</dbReference>
<keyword evidence="4 6" id="KW-1133">Transmembrane helix</keyword>
<sequence>MYDQDQLDTDREPSVQYAGFWVRVAATILDGFILGIPITIFVSALFGWEWYTGGEASGRADFVNLVLWVAVTTAFWVNWDGKTPGKKIMGIKIVTYPGRREFGYGKALLRYLLGYTVSALLLGLGFVLVAFQKDKRGLHDLIAGTCVVYDR</sequence>
<dbReference type="eggNOG" id="COG1714">
    <property type="taxonomic scope" value="Bacteria"/>
</dbReference>
<proteinExistence type="predicted"/>
<dbReference type="STRING" id="477974.Daud_0431"/>
<feature type="transmembrane region" description="Helical" evidence="6">
    <location>
        <begin position="20"/>
        <end position="48"/>
    </location>
</feature>
<evidence type="ECO:0000313" key="8">
    <source>
        <dbReference type="EMBL" id="ACA58977.1"/>
    </source>
</evidence>
<feature type="transmembrane region" description="Helical" evidence="6">
    <location>
        <begin position="60"/>
        <end position="79"/>
    </location>
</feature>
<organism evidence="8 9">
    <name type="scientific">Desulforudis audaxviator (strain MP104C)</name>
    <dbReference type="NCBI Taxonomy" id="477974"/>
    <lineage>
        <taxon>Bacteria</taxon>
        <taxon>Bacillati</taxon>
        <taxon>Bacillota</taxon>
        <taxon>Clostridia</taxon>
        <taxon>Thermoanaerobacterales</taxon>
        <taxon>Candidatus Desulforudaceae</taxon>
        <taxon>Candidatus Desulforudis</taxon>
    </lineage>
</organism>
<evidence type="ECO:0000256" key="2">
    <source>
        <dbReference type="ARBA" id="ARBA00022475"/>
    </source>
</evidence>
<keyword evidence="9" id="KW-1185">Reference proteome</keyword>
<dbReference type="KEGG" id="dau:Daud_0431"/>
<dbReference type="AlphaFoldDB" id="B1I218"/>
<keyword evidence="5 6" id="KW-0472">Membrane</keyword>
<evidence type="ECO:0000256" key="6">
    <source>
        <dbReference type="SAM" id="Phobius"/>
    </source>
</evidence>
<feature type="domain" description="RDD" evidence="7">
    <location>
        <begin position="17"/>
        <end position="144"/>
    </location>
</feature>
<keyword evidence="3 6" id="KW-0812">Transmembrane</keyword>
<accession>B1I218</accession>
<evidence type="ECO:0000259" key="7">
    <source>
        <dbReference type="Pfam" id="PF06271"/>
    </source>
</evidence>
<evidence type="ECO:0000256" key="4">
    <source>
        <dbReference type="ARBA" id="ARBA00022989"/>
    </source>
</evidence>
<evidence type="ECO:0000256" key="3">
    <source>
        <dbReference type="ARBA" id="ARBA00022692"/>
    </source>
</evidence>
<feature type="transmembrane region" description="Helical" evidence="6">
    <location>
        <begin position="112"/>
        <end position="131"/>
    </location>
</feature>
<dbReference type="Pfam" id="PF06271">
    <property type="entry name" value="RDD"/>
    <property type="match status" value="1"/>
</dbReference>
<dbReference type="EMBL" id="CP000860">
    <property type="protein sequence ID" value="ACA58977.1"/>
    <property type="molecule type" value="Genomic_DNA"/>
</dbReference>
<name>B1I218_DESAP</name>
<evidence type="ECO:0000256" key="1">
    <source>
        <dbReference type="ARBA" id="ARBA00004651"/>
    </source>
</evidence>